<keyword evidence="9 11" id="KW-0482">Metalloprotease</keyword>
<keyword evidence="4 13" id="KW-0645">Protease</keyword>
<gene>
    <name evidence="13" type="ORF">HMPREF1705_03383</name>
</gene>
<evidence type="ECO:0000256" key="6">
    <source>
        <dbReference type="ARBA" id="ARBA00022801"/>
    </source>
</evidence>
<dbReference type="Proteomes" id="UP000005273">
    <property type="component" value="Unassembled WGS sequence"/>
</dbReference>
<dbReference type="InterPro" id="IPR001478">
    <property type="entry name" value="PDZ"/>
</dbReference>
<feature type="transmembrane region" description="Helical" evidence="11">
    <location>
        <begin position="319"/>
        <end position="336"/>
    </location>
</feature>
<keyword evidence="10 11" id="KW-0472">Membrane</keyword>
<evidence type="ECO:0000256" key="3">
    <source>
        <dbReference type="ARBA" id="ARBA00007931"/>
    </source>
</evidence>
<evidence type="ECO:0000256" key="10">
    <source>
        <dbReference type="ARBA" id="ARBA00023136"/>
    </source>
</evidence>
<evidence type="ECO:0000313" key="13">
    <source>
        <dbReference type="EMBL" id="KRT36122.1"/>
    </source>
</evidence>
<dbReference type="EC" id="3.4.24.-" evidence="11"/>
<dbReference type="PANTHER" id="PTHR42837:SF2">
    <property type="entry name" value="MEMBRANE METALLOPROTEASE ARASP2, CHLOROPLASTIC-RELATED"/>
    <property type="match status" value="1"/>
</dbReference>
<dbReference type="PANTHER" id="PTHR42837">
    <property type="entry name" value="REGULATOR OF SIGMA-E PROTEASE RSEP"/>
    <property type="match status" value="1"/>
</dbReference>
<evidence type="ECO:0000256" key="7">
    <source>
        <dbReference type="ARBA" id="ARBA00022833"/>
    </source>
</evidence>
<dbReference type="RefSeq" id="WP_057940937.1">
    <property type="nucleotide sequence ID" value="NZ_ACJX03000001.1"/>
</dbReference>
<keyword evidence="14" id="KW-1185">Reference proteome</keyword>
<dbReference type="EMBL" id="ACJX03000001">
    <property type="protein sequence ID" value="KRT36122.1"/>
    <property type="molecule type" value="Genomic_DNA"/>
</dbReference>
<dbReference type="eggNOG" id="COG0750">
    <property type="taxonomic scope" value="Bacteria"/>
</dbReference>
<name>A0A0T5XCQ8_9BACT</name>
<comment type="similarity">
    <text evidence="3 11">Belongs to the peptidase M50B family.</text>
</comment>
<keyword evidence="11" id="KW-0479">Metal-binding</keyword>
<comment type="caution">
    <text evidence="13">The sequence shown here is derived from an EMBL/GenBank/DDBJ whole genome shotgun (WGS) entry which is preliminary data.</text>
</comment>
<feature type="transmembrane region" description="Helical" evidence="11">
    <location>
        <begin position="268"/>
        <end position="288"/>
    </location>
</feature>
<dbReference type="OrthoDB" id="9782003at2"/>
<evidence type="ECO:0000313" key="14">
    <source>
        <dbReference type="Proteomes" id="UP000005273"/>
    </source>
</evidence>
<reference evidence="14" key="1">
    <citation type="submission" date="2012-09" db="EMBL/GenBank/DDBJ databases">
        <authorList>
            <person name="Weinstock G."/>
            <person name="Sodergren E."/>
            <person name="Clifton S."/>
            <person name="Fulton L."/>
            <person name="Fulton B."/>
            <person name="Courtney L."/>
            <person name="Fronick C."/>
            <person name="Harrison M."/>
            <person name="Strong C."/>
            <person name="Farmer C."/>
            <person name="Delehaunty K."/>
            <person name="Markovic C."/>
            <person name="Hall O."/>
            <person name="Minx P."/>
            <person name="Tomlinson C."/>
            <person name="Mitreva M."/>
            <person name="Nelson J."/>
            <person name="Hou S."/>
            <person name="Wollam A."/>
            <person name="Pepin K.H."/>
            <person name="Johnson M."/>
            <person name="Bhonagiri V."/>
            <person name="Nash W.E."/>
            <person name="Suruliraj S."/>
            <person name="Warren W."/>
            <person name="Chinwalla A."/>
            <person name="Mardis E.R."/>
            <person name="Wilson R.K."/>
        </authorList>
    </citation>
    <scope>NUCLEOTIDE SEQUENCE [LARGE SCALE GENOMIC DNA]</scope>
    <source>
        <strain evidence="14">OS1</strain>
    </source>
</reference>
<evidence type="ECO:0000256" key="11">
    <source>
        <dbReference type="RuleBase" id="RU362031"/>
    </source>
</evidence>
<dbReference type="InterPro" id="IPR004387">
    <property type="entry name" value="Pept_M50_Zn"/>
</dbReference>
<dbReference type="Pfam" id="PF17820">
    <property type="entry name" value="PDZ_6"/>
    <property type="match status" value="1"/>
</dbReference>
<dbReference type="GO" id="GO:0006508">
    <property type="term" value="P:proteolysis"/>
    <property type="evidence" value="ECO:0007669"/>
    <property type="project" value="UniProtKB-KW"/>
</dbReference>
<accession>A0A0T5XCQ8</accession>
<feature type="transmembrane region" description="Helical" evidence="11">
    <location>
        <begin position="94"/>
        <end position="118"/>
    </location>
</feature>
<feature type="domain" description="PDZ" evidence="12">
    <location>
        <begin position="115"/>
        <end position="183"/>
    </location>
</feature>
<dbReference type="AlphaFoldDB" id="A0A0T5XCQ8"/>
<proteinExistence type="inferred from homology"/>
<evidence type="ECO:0000256" key="8">
    <source>
        <dbReference type="ARBA" id="ARBA00022989"/>
    </source>
</evidence>
<evidence type="ECO:0000256" key="5">
    <source>
        <dbReference type="ARBA" id="ARBA00022692"/>
    </source>
</evidence>
<evidence type="ECO:0000259" key="12">
    <source>
        <dbReference type="SMART" id="SM00228"/>
    </source>
</evidence>
<protein>
    <recommendedName>
        <fullName evidence="11">Zinc metalloprotease</fullName>
        <ecNumber evidence="11">3.4.24.-</ecNumber>
    </recommendedName>
</protein>
<dbReference type="InterPro" id="IPR041489">
    <property type="entry name" value="PDZ_6"/>
</dbReference>
<dbReference type="SUPFAM" id="SSF50156">
    <property type="entry name" value="PDZ domain-like"/>
    <property type="match status" value="1"/>
</dbReference>
<comment type="subcellular location">
    <subcellularLocation>
        <location evidence="2">Membrane</location>
        <topology evidence="2">Multi-pass membrane protein</topology>
    </subcellularLocation>
</comment>
<dbReference type="GO" id="GO:0004222">
    <property type="term" value="F:metalloendopeptidase activity"/>
    <property type="evidence" value="ECO:0007669"/>
    <property type="project" value="InterPro"/>
</dbReference>
<keyword evidence="6 11" id="KW-0378">Hydrolase</keyword>
<dbReference type="SMART" id="SM00228">
    <property type="entry name" value="PDZ"/>
    <property type="match status" value="1"/>
</dbReference>
<dbReference type="Gene3D" id="2.30.42.10">
    <property type="match status" value="1"/>
</dbReference>
<keyword evidence="8 11" id="KW-1133">Transmembrane helix</keyword>
<organism evidence="13 14">
    <name type="scientific">Acetomicrobium hydrogeniformans ATCC BAA-1850</name>
    <dbReference type="NCBI Taxonomy" id="592015"/>
    <lineage>
        <taxon>Bacteria</taxon>
        <taxon>Thermotogati</taxon>
        <taxon>Synergistota</taxon>
        <taxon>Synergistia</taxon>
        <taxon>Synergistales</taxon>
        <taxon>Acetomicrobiaceae</taxon>
        <taxon>Acetomicrobium</taxon>
    </lineage>
</organism>
<dbReference type="InterPro" id="IPR036034">
    <property type="entry name" value="PDZ_sf"/>
</dbReference>
<evidence type="ECO:0000256" key="2">
    <source>
        <dbReference type="ARBA" id="ARBA00004141"/>
    </source>
</evidence>
<dbReference type="GO" id="GO:0016020">
    <property type="term" value="C:membrane"/>
    <property type="evidence" value="ECO:0007669"/>
    <property type="project" value="UniProtKB-SubCell"/>
</dbReference>
<evidence type="ECO:0000256" key="4">
    <source>
        <dbReference type="ARBA" id="ARBA00022670"/>
    </source>
</evidence>
<sequence length="345" mass="38191">MFALVSFIIVIGVCVVSHEFGHFISARLLGVQVHEFAFGMGPAIYRKRKGETLWSIRVFPIGGFVRLAGMGEAVEGEVEDPERSFSAKSPARRWLILAAGSIINILLAIVIATLFLWGHGVLDMEHARIGELMPGYPAESIGLLPGDTIASINDKKVTTWLEMATTLKSNADNPVTIEVERPEVGRLVFRNVLLKPDPVTGAYILGIKPGQIKYEGLSAIQYSLKYLWEMTKNIFSALVNWVFGGQKIDVTGPVGIAEMAGEAAKSGVWTFLFFLGIINLNLGLFNLIPFPALDGGRLLFVTIEMIFRKKVPEYIEQKVHFIGMMVLLALIALITWQDITRIFNR</sequence>
<dbReference type="GO" id="GO:0046872">
    <property type="term" value="F:metal ion binding"/>
    <property type="evidence" value="ECO:0007669"/>
    <property type="project" value="UniProtKB-KW"/>
</dbReference>
<dbReference type="NCBIfam" id="TIGR00054">
    <property type="entry name" value="RIP metalloprotease RseP"/>
    <property type="match status" value="1"/>
</dbReference>
<comment type="cofactor">
    <cofactor evidence="1 11">
        <name>Zn(2+)</name>
        <dbReference type="ChEBI" id="CHEBI:29105"/>
    </cofactor>
</comment>
<evidence type="ECO:0000256" key="9">
    <source>
        <dbReference type="ARBA" id="ARBA00023049"/>
    </source>
</evidence>
<keyword evidence="5 11" id="KW-0812">Transmembrane</keyword>
<dbReference type="Pfam" id="PF02163">
    <property type="entry name" value="Peptidase_M50"/>
    <property type="match status" value="1"/>
</dbReference>
<keyword evidence="7 11" id="KW-0862">Zinc</keyword>
<dbReference type="InterPro" id="IPR008915">
    <property type="entry name" value="Peptidase_M50"/>
</dbReference>
<evidence type="ECO:0000256" key="1">
    <source>
        <dbReference type="ARBA" id="ARBA00001947"/>
    </source>
</evidence>
<dbReference type="CDD" id="cd06163">
    <property type="entry name" value="S2P-M50_PDZ_RseP-like"/>
    <property type="match status" value="1"/>
</dbReference>
<dbReference type="STRING" id="592015.HMPREF1705_03383"/>